<sequence length="93" mass="10264">RLTSLDISSTRCTNVSVQQLASSSCSQWLETVRLSFLSGLTETCMVNLIHHCPRLRSIHVFGCSSLRNLNRLKAANPKLSVEGDFEVGKSLIT</sequence>
<organism evidence="1">
    <name type="scientific">Arion vulgaris</name>
    <dbReference type="NCBI Taxonomy" id="1028688"/>
    <lineage>
        <taxon>Eukaryota</taxon>
        <taxon>Metazoa</taxon>
        <taxon>Spiralia</taxon>
        <taxon>Lophotrochozoa</taxon>
        <taxon>Mollusca</taxon>
        <taxon>Gastropoda</taxon>
        <taxon>Heterobranchia</taxon>
        <taxon>Euthyneura</taxon>
        <taxon>Panpulmonata</taxon>
        <taxon>Eupulmonata</taxon>
        <taxon>Stylommatophora</taxon>
        <taxon>Helicina</taxon>
        <taxon>Arionoidea</taxon>
        <taxon>Arionidae</taxon>
        <taxon>Arion</taxon>
    </lineage>
</organism>
<proteinExistence type="predicted"/>
<dbReference type="EMBL" id="HACG01010808">
    <property type="protein sequence ID" value="CEK57673.1"/>
    <property type="molecule type" value="Transcribed_RNA"/>
</dbReference>
<dbReference type="InterPro" id="IPR032675">
    <property type="entry name" value="LRR_dom_sf"/>
</dbReference>
<reference evidence="1" key="1">
    <citation type="submission" date="2014-12" db="EMBL/GenBank/DDBJ databases">
        <title>Insight into the proteome of Arion vulgaris.</title>
        <authorList>
            <person name="Aradska J."/>
            <person name="Bulat T."/>
            <person name="Smidak R."/>
            <person name="Sarate P."/>
            <person name="Gangsoo J."/>
            <person name="Sialana F."/>
            <person name="Bilban M."/>
            <person name="Lubec G."/>
        </authorList>
    </citation>
    <scope>NUCLEOTIDE SEQUENCE</scope>
    <source>
        <tissue evidence="1">Skin</tissue>
    </source>
</reference>
<protein>
    <recommendedName>
        <fullName evidence="2">F-box domain-containing protein</fullName>
    </recommendedName>
</protein>
<feature type="non-terminal residue" evidence="1">
    <location>
        <position position="1"/>
    </location>
</feature>
<evidence type="ECO:0008006" key="2">
    <source>
        <dbReference type="Google" id="ProtNLM"/>
    </source>
</evidence>
<dbReference type="Gene3D" id="3.80.10.10">
    <property type="entry name" value="Ribonuclease Inhibitor"/>
    <property type="match status" value="1"/>
</dbReference>
<dbReference type="AlphaFoldDB" id="A0A0B6YN51"/>
<dbReference type="SUPFAM" id="SSF52047">
    <property type="entry name" value="RNI-like"/>
    <property type="match status" value="1"/>
</dbReference>
<accession>A0A0B6YN51</accession>
<evidence type="ECO:0000313" key="1">
    <source>
        <dbReference type="EMBL" id="CEK57673.1"/>
    </source>
</evidence>
<name>A0A0B6YN51_9EUPU</name>
<gene>
    <name evidence="1" type="primary">ORF30784</name>
</gene>